<evidence type="ECO:0000256" key="1">
    <source>
        <dbReference type="ARBA" id="ARBA00022884"/>
    </source>
</evidence>
<feature type="domain" description="RRM" evidence="4">
    <location>
        <begin position="197"/>
        <end position="279"/>
    </location>
</feature>
<dbReference type="PROSITE" id="PS50102">
    <property type="entry name" value="RRM"/>
    <property type="match status" value="1"/>
</dbReference>
<accession>X6NDK9</accession>
<feature type="compositionally biased region" description="Low complexity" evidence="3">
    <location>
        <begin position="154"/>
        <end position="169"/>
    </location>
</feature>
<dbReference type="OrthoDB" id="4726at2759"/>
<feature type="compositionally biased region" description="Low complexity" evidence="3">
    <location>
        <begin position="118"/>
        <end position="141"/>
    </location>
</feature>
<dbReference type="InterPro" id="IPR012677">
    <property type="entry name" value="Nucleotide-bd_a/b_plait_sf"/>
</dbReference>
<dbReference type="GO" id="GO:0008143">
    <property type="term" value="F:poly(A) binding"/>
    <property type="evidence" value="ECO:0007669"/>
    <property type="project" value="TreeGrafter"/>
</dbReference>
<dbReference type="SUPFAM" id="SSF54928">
    <property type="entry name" value="RNA-binding domain, RBD"/>
    <property type="match status" value="1"/>
</dbReference>
<name>X6NDK9_RETFI</name>
<feature type="region of interest" description="Disordered" evidence="3">
    <location>
        <begin position="31"/>
        <end position="186"/>
    </location>
</feature>
<evidence type="ECO:0000256" key="3">
    <source>
        <dbReference type="SAM" id="MobiDB-lite"/>
    </source>
</evidence>
<feature type="compositionally biased region" description="Basic and acidic residues" evidence="3">
    <location>
        <begin position="54"/>
        <end position="88"/>
    </location>
</feature>
<dbReference type="InterPro" id="IPR000504">
    <property type="entry name" value="RRM_dom"/>
</dbReference>
<dbReference type="SMART" id="SM00360">
    <property type="entry name" value="RRM"/>
    <property type="match status" value="1"/>
</dbReference>
<evidence type="ECO:0000259" key="4">
    <source>
        <dbReference type="PROSITE" id="PS50102"/>
    </source>
</evidence>
<comment type="caution">
    <text evidence="5">The sequence shown here is derived from an EMBL/GenBank/DDBJ whole genome shotgun (WGS) entry which is preliminary data.</text>
</comment>
<feature type="non-terminal residue" evidence="5">
    <location>
        <position position="279"/>
    </location>
</feature>
<evidence type="ECO:0000313" key="5">
    <source>
        <dbReference type="EMBL" id="ETO24091.1"/>
    </source>
</evidence>
<gene>
    <name evidence="5" type="ORF">RFI_13067</name>
</gene>
<feature type="compositionally biased region" description="Polar residues" evidence="3">
    <location>
        <begin position="103"/>
        <end position="117"/>
    </location>
</feature>
<dbReference type="InterPro" id="IPR035979">
    <property type="entry name" value="RBD_domain_sf"/>
</dbReference>
<sequence>MILTSRKQNTSRIENVKKKLANKEIMTKFDANEFEETEEDILRPTSSIPEEEDVSHFREKMMTMEAEAQKIMELSRRMEETGPKHSDNSADDNDNGDPNTNNASKKSQSQKQTPTSAQNQNPSQNQKQNKNQNQSKSKFPNDSPSGPAVQAQGTISSPIITTTNLTTPTDHNNADPSAIANASSISEKEDQKALDERSVFVKNVRAGFIFFFEQIDKQLNVDQVKEYFEACGAVERVTLLANKFTGEPKGCAYIQFRSKVAVANALLLNSKAWQGKTIE</sequence>
<dbReference type="Gene3D" id="3.30.70.330">
    <property type="match status" value="1"/>
</dbReference>
<dbReference type="Proteomes" id="UP000023152">
    <property type="component" value="Unassembled WGS sequence"/>
</dbReference>
<keyword evidence="6" id="KW-1185">Reference proteome</keyword>
<organism evidence="5 6">
    <name type="scientific">Reticulomyxa filosa</name>
    <dbReference type="NCBI Taxonomy" id="46433"/>
    <lineage>
        <taxon>Eukaryota</taxon>
        <taxon>Sar</taxon>
        <taxon>Rhizaria</taxon>
        <taxon>Retaria</taxon>
        <taxon>Foraminifera</taxon>
        <taxon>Monothalamids</taxon>
        <taxon>Reticulomyxidae</taxon>
        <taxon>Reticulomyxa</taxon>
    </lineage>
</organism>
<proteinExistence type="predicted"/>
<feature type="compositionally biased region" description="Polar residues" evidence="3">
    <location>
        <begin position="170"/>
        <end position="185"/>
    </location>
</feature>
<evidence type="ECO:0000313" key="6">
    <source>
        <dbReference type="Proteomes" id="UP000023152"/>
    </source>
</evidence>
<dbReference type="EMBL" id="ASPP01009457">
    <property type="protein sequence ID" value="ETO24091.1"/>
    <property type="molecule type" value="Genomic_DNA"/>
</dbReference>
<dbReference type="Pfam" id="PF00076">
    <property type="entry name" value="RRM_1"/>
    <property type="match status" value="1"/>
</dbReference>
<dbReference type="PANTHER" id="PTHR23236">
    <property type="entry name" value="EUKARYOTIC TRANSLATION INITIATION FACTOR 4B/4H"/>
    <property type="match status" value="1"/>
</dbReference>
<evidence type="ECO:0000256" key="2">
    <source>
        <dbReference type="PROSITE-ProRule" id="PRU00176"/>
    </source>
</evidence>
<dbReference type="AlphaFoldDB" id="X6NDK9"/>
<reference evidence="5 6" key="1">
    <citation type="journal article" date="2013" name="Curr. Biol.">
        <title>The Genome of the Foraminiferan Reticulomyxa filosa.</title>
        <authorList>
            <person name="Glockner G."/>
            <person name="Hulsmann N."/>
            <person name="Schleicher M."/>
            <person name="Noegel A.A."/>
            <person name="Eichinger L."/>
            <person name="Gallinger C."/>
            <person name="Pawlowski J."/>
            <person name="Sierra R."/>
            <person name="Euteneuer U."/>
            <person name="Pillet L."/>
            <person name="Moustafa A."/>
            <person name="Platzer M."/>
            <person name="Groth M."/>
            <person name="Szafranski K."/>
            <person name="Schliwa M."/>
        </authorList>
    </citation>
    <scope>NUCLEOTIDE SEQUENCE [LARGE SCALE GENOMIC DNA]</scope>
</reference>
<dbReference type="PANTHER" id="PTHR23236:SF12">
    <property type="entry name" value="EUKARYOTIC INITIATION FACTOR 4B-RELATED"/>
    <property type="match status" value="1"/>
</dbReference>
<keyword evidence="1 2" id="KW-0694">RNA-binding</keyword>
<protein>
    <recommendedName>
        <fullName evidence="4">RRM domain-containing protein</fullName>
    </recommendedName>
</protein>